<gene>
    <name evidence="1" type="ORF">RCOM_0393730</name>
</gene>
<organism evidence="1 2">
    <name type="scientific">Ricinus communis</name>
    <name type="common">Castor bean</name>
    <dbReference type="NCBI Taxonomy" id="3988"/>
    <lineage>
        <taxon>Eukaryota</taxon>
        <taxon>Viridiplantae</taxon>
        <taxon>Streptophyta</taxon>
        <taxon>Embryophyta</taxon>
        <taxon>Tracheophyta</taxon>
        <taxon>Spermatophyta</taxon>
        <taxon>Magnoliopsida</taxon>
        <taxon>eudicotyledons</taxon>
        <taxon>Gunneridae</taxon>
        <taxon>Pentapetalae</taxon>
        <taxon>rosids</taxon>
        <taxon>fabids</taxon>
        <taxon>Malpighiales</taxon>
        <taxon>Euphorbiaceae</taxon>
        <taxon>Acalyphoideae</taxon>
        <taxon>Acalypheae</taxon>
        <taxon>Ricinus</taxon>
    </lineage>
</organism>
<accession>B9SZI0</accession>
<evidence type="ECO:0000313" key="2">
    <source>
        <dbReference type="Proteomes" id="UP000008311"/>
    </source>
</evidence>
<dbReference type="OrthoDB" id="1887423at2759"/>
<dbReference type="Gene3D" id="3.30.530.20">
    <property type="match status" value="1"/>
</dbReference>
<sequence>MAAPVTITTFALVEVEVPLKSNINTLMTAFLSSPEKLPKLLPKVYKSIQLKNPGSLREIDIEIEYAPGCPLTSETDRVNDLIYRSESFLQRSLWNYAESIEYDATCTG</sequence>
<dbReference type="InterPro" id="IPR023393">
    <property type="entry name" value="START-like_dom_sf"/>
</dbReference>
<reference evidence="2" key="1">
    <citation type="journal article" date="2010" name="Nat. Biotechnol.">
        <title>Draft genome sequence of the oilseed species Ricinus communis.</title>
        <authorList>
            <person name="Chan A.P."/>
            <person name="Crabtree J."/>
            <person name="Zhao Q."/>
            <person name="Lorenzi H."/>
            <person name="Orvis J."/>
            <person name="Puiu D."/>
            <person name="Melake-Berhan A."/>
            <person name="Jones K.M."/>
            <person name="Redman J."/>
            <person name="Chen G."/>
            <person name="Cahoon E.B."/>
            <person name="Gedil M."/>
            <person name="Stanke M."/>
            <person name="Haas B.J."/>
            <person name="Wortman J.R."/>
            <person name="Fraser-Liggett C.M."/>
            <person name="Ravel J."/>
            <person name="Rabinowicz P.D."/>
        </authorList>
    </citation>
    <scope>NUCLEOTIDE SEQUENCE [LARGE SCALE GENOMIC DNA]</scope>
    <source>
        <strain evidence="2">cv. Hale</strain>
    </source>
</reference>
<keyword evidence="2" id="KW-1185">Reference proteome</keyword>
<dbReference type="Proteomes" id="UP000008311">
    <property type="component" value="Unassembled WGS sequence"/>
</dbReference>
<dbReference type="KEGG" id="rcu:8281918"/>
<dbReference type="InParanoid" id="B9SZI0"/>
<dbReference type="EMBL" id="EQ974277">
    <property type="protein sequence ID" value="EEF30983.1"/>
    <property type="molecule type" value="Genomic_DNA"/>
</dbReference>
<evidence type="ECO:0000313" key="1">
    <source>
        <dbReference type="EMBL" id="EEF30983.1"/>
    </source>
</evidence>
<dbReference type="AlphaFoldDB" id="B9SZI0"/>
<name>B9SZI0_RICCO</name>
<protein>
    <recommendedName>
        <fullName evidence="3">Bet v I/Major latex protein domain-containing protein</fullName>
    </recommendedName>
</protein>
<proteinExistence type="predicted"/>
<evidence type="ECO:0008006" key="3">
    <source>
        <dbReference type="Google" id="ProtNLM"/>
    </source>
</evidence>